<evidence type="ECO:0000313" key="3">
    <source>
        <dbReference type="Proteomes" id="UP000198519"/>
    </source>
</evidence>
<dbReference type="RefSeq" id="WP_092021084.1">
    <property type="nucleotide sequence ID" value="NZ_FOUE01000002.1"/>
</dbReference>
<reference evidence="3" key="1">
    <citation type="submission" date="2016-10" db="EMBL/GenBank/DDBJ databases">
        <authorList>
            <person name="Varghese N."/>
            <person name="Submissions S."/>
        </authorList>
    </citation>
    <scope>NUCLEOTIDE SEQUENCE [LARGE SCALE GENOMIC DNA]</scope>
    <source>
        <strain evidence="3">CGMCC 1.7061</strain>
    </source>
</reference>
<evidence type="ECO:0000256" key="1">
    <source>
        <dbReference type="ARBA" id="ARBA00022801"/>
    </source>
</evidence>
<dbReference type="InterPro" id="IPR013078">
    <property type="entry name" value="His_Pase_superF_clade-1"/>
</dbReference>
<dbReference type="STRING" id="488535.SAMN04487963_1265"/>
<dbReference type="InterPro" id="IPR051021">
    <property type="entry name" value="Mito_Ser/Thr_phosphatase"/>
</dbReference>
<name>A0A1I4NB18_9GAMM</name>
<dbReference type="InterPro" id="IPR029033">
    <property type="entry name" value="His_PPase_superfam"/>
</dbReference>
<dbReference type="OrthoDB" id="280692at2"/>
<dbReference type="GO" id="GO:0016787">
    <property type="term" value="F:hydrolase activity"/>
    <property type="evidence" value="ECO:0007669"/>
    <property type="project" value="UniProtKB-KW"/>
</dbReference>
<proteinExistence type="predicted"/>
<dbReference type="SMART" id="SM00855">
    <property type="entry name" value="PGAM"/>
    <property type="match status" value="1"/>
</dbReference>
<keyword evidence="3" id="KW-1185">Reference proteome</keyword>
<dbReference type="SUPFAM" id="SSF53254">
    <property type="entry name" value="Phosphoglycerate mutase-like"/>
    <property type="match status" value="1"/>
</dbReference>
<gene>
    <name evidence="2" type="ORF">SAMN04487963_1265</name>
</gene>
<dbReference type="PANTHER" id="PTHR20935:SF0">
    <property type="entry name" value="SERINE_THREONINE-PROTEIN PHOSPHATASE PGAM5, MITOCHONDRIAL"/>
    <property type="match status" value="1"/>
</dbReference>
<accession>A0A1I4NB18</accession>
<keyword evidence="1" id="KW-0378">Hydrolase</keyword>
<organism evidence="2 3">
    <name type="scientific">Marinobacter zhejiangensis</name>
    <dbReference type="NCBI Taxonomy" id="488535"/>
    <lineage>
        <taxon>Bacteria</taxon>
        <taxon>Pseudomonadati</taxon>
        <taxon>Pseudomonadota</taxon>
        <taxon>Gammaproteobacteria</taxon>
        <taxon>Pseudomonadales</taxon>
        <taxon>Marinobacteraceae</taxon>
        <taxon>Marinobacter</taxon>
    </lineage>
</organism>
<dbReference type="Pfam" id="PF00300">
    <property type="entry name" value="His_Phos_1"/>
    <property type="match status" value="1"/>
</dbReference>
<dbReference type="Proteomes" id="UP000198519">
    <property type="component" value="Unassembled WGS sequence"/>
</dbReference>
<dbReference type="PANTHER" id="PTHR20935">
    <property type="entry name" value="PHOSPHOGLYCERATE MUTASE-RELATED"/>
    <property type="match status" value="1"/>
</dbReference>
<evidence type="ECO:0000313" key="2">
    <source>
        <dbReference type="EMBL" id="SFM12752.1"/>
    </source>
</evidence>
<dbReference type="Gene3D" id="3.40.50.1240">
    <property type="entry name" value="Phosphoglycerate mutase-like"/>
    <property type="match status" value="1"/>
</dbReference>
<dbReference type="AlphaFoldDB" id="A0A1I4NB18"/>
<sequence length="229" mass="24948">MATIYLIRHGQASFGQENYDQLSPIGWEQGRILGRWLAGKVTPGAVVGGGLERHRETAEAVATGYGSALPDMQVLAGLNEFDHTEVLTRFRPEWAERAVMARDLAAFPKPAKAFQDAFVQAVARWAGGQHDHDYGEAWPAFKARVLVALDELVEFADGTDVLVATSGGPISVIVQSLLGLDDERALKLNEVIANTSVSRVLYSGSRRSLSVFNNFAHLEAEDPALVTFR</sequence>
<dbReference type="EMBL" id="FOUE01000002">
    <property type="protein sequence ID" value="SFM12752.1"/>
    <property type="molecule type" value="Genomic_DNA"/>
</dbReference>
<dbReference type="CDD" id="cd07067">
    <property type="entry name" value="HP_PGM_like"/>
    <property type="match status" value="1"/>
</dbReference>
<protein>
    <submittedName>
        <fullName evidence="2">Broad specificity phosphatase PhoE</fullName>
    </submittedName>
</protein>